<evidence type="ECO:0000259" key="1">
    <source>
        <dbReference type="PROSITE" id="PS51208"/>
    </source>
</evidence>
<feature type="domain" description="Autotransporter" evidence="1">
    <location>
        <begin position="1070"/>
        <end position="1356"/>
    </location>
</feature>
<proteinExistence type="predicted"/>
<dbReference type="InterPro" id="IPR036709">
    <property type="entry name" value="Autotransporte_beta_dom_sf"/>
</dbReference>
<name>A0A918PTS4_9CAUL</name>
<dbReference type="SMART" id="SM00869">
    <property type="entry name" value="Autotransporter"/>
    <property type="match status" value="1"/>
</dbReference>
<evidence type="ECO:0000313" key="2">
    <source>
        <dbReference type="EMBL" id="GGZ20270.1"/>
    </source>
</evidence>
<dbReference type="Proteomes" id="UP000662572">
    <property type="component" value="Unassembled WGS sequence"/>
</dbReference>
<reference evidence="2" key="1">
    <citation type="journal article" date="2014" name="Int. J. Syst. Evol. Microbiol.">
        <title>Complete genome sequence of Corynebacterium casei LMG S-19264T (=DSM 44701T), isolated from a smear-ripened cheese.</title>
        <authorList>
            <consortium name="US DOE Joint Genome Institute (JGI-PGF)"/>
            <person name="Walter F."/>
            <person name="Albersmeier A."/>
            <person name="Kalinowski J."/>
            <person name="Ruckert C."/>
        </authorList>
    </citation>
    <scope>NUCLEOTIDE SEQUENCE</scope>
    <source>
        <strain evidence="2">KCTC 32296</strain>
    </source>
</reference>
<accession>A0A918PTS4</accession>
<reference evidence="2" key="2">
    <citation type="submission" date="2020-09" db="EMBL/GenBank/DDBJ databases">
        <authorList>
            <person name="Sun Q."/>
            <person name="Kim S."/>
        </authorList>
    </citation>
    <scope>NUCLEOTIDE SEQUENCE</scope>
    <source>
        <strain evidence="2">KCTC 32296</strain>
    </source>
</reference>
<keyword evidence="3" id="KW-1185">Reference proteome</keyword>
<organism evidence="2 3">
    <name type="scientific">Asticcacaulis endophyticus</name>
    <dbReference type="NCBI Taxonomy" id="1395890"/>
    <lineage>
        <taxon>Bacteria</taxon>
        <taxon>Pseudomonadati</taxon>
        <taxon>Pseudomonadota</taxon>
        <taxon>Alphaproteobacteria</taxon>
        <taxon>Caulobacterales</taxon>
        <taxon>Caulobacteraceae</taxon>
        <taxon>Asticcacaulis</taxon>
    </lineage>
</organism>
<gene>
    <name evidence="2" type="ORF">GCM10011273_01050</name>
</gene>
<dbReference type="SUPFAM" id="SSF103515">
    <property type="entry name" value="Autotransporter"/>
    <property type="match status" value="1"/>
</dbReference>
<dbReference type="PROSITE" id="PS51208">
    <property type="entry name" value="AUTOTRANSPORTER"/>
    <property type="match status" value="1"/>
</dbReference>
<dbReference type="InterPro" id="IPR005546">
    <property type="entry name" value="Autotransporte_beta"/>
</dbReference>
<evidence type="ECO:0000313" key="3">
    <source>
        <dbReference type="Proteomes" id="UP000662572"/>
    </source>
</evidence>
<comment type="caution">
    <text evidence="2">The sequence shown here is derived from an EMBL/GenBank/DDBJ whole genome shotgun (WGS) entry which is preliminary data.</text>
</comment>
<dbReference type="RefSeq" id="WP_189484431.1">
    <property type="nucleotide sequence ID" value="NZ_BMZB01000001.1"/>
</dbReference>
<sequence length="1357" mass="137938">MVSLSRMGKRFLCGASVRALVLGMAPKAIMTALSVPLAVVAIMPAAAFADTFLDVNAGLTGWTTQGATSVMTTTETSNHGGSPFTLTPATGEAMVKIEADGSIIDVSTVDSILGLTNGTAAAAIAGNSTNFGLITKSFSLQTGTYTFGWAYSAGDYLPYSDGVFFSLGGQGVSQFNILARNGETSIVPGSAGYPTGALILQSYGNTPWITASFSVSTAGSYQLGFGGFNALDDGLSPILYVSSVIGTYTGTPVGTSGGTPTPTSTDIDTAAAGGYDAAQLGTSLNAVFAGGTLFFTTPGAFAQNFQLGNSATNTIDLRDVSVNLDGDLTDQTTGGSIIFANTGSVQTAVMLNGNSTYTGATTIENNVLLNLYGSINNTSSIQIKNGALVMVRNGASITAGHITNELGGQLLIQQGGTVTDDLDNAGDVENAGTYNAIVNTNTGTILNTATGEWNGEVRSNTNMLTNAGIWNGDVASSGYFGNNGTLNGDLSVSGWGTADNSNVINGNVTLVDGNFNNTGTVDGNLSNNASFVGMSTVTGGGIITGSVTNSGTIEVTGDMTTGAITNSGDVTVFGPISLTAAGLTSDANGRAWVNANATLNSSVNNAGYFRNSGTVNGALNANSGDIGNAGVWNGDVLSNADWIYSTGTWNGAVTANSGTVFNAGTWNGDVTNAGEFVSTGTFTGTLNSSGEAYLYGVINGAVTNTGTFTLQGNLTGNGSAFNNSGALIIDNYVFDGFGAVTNAANGTILIRNFVTAGALNATSLSNAGEVDNAGTSNSIVNSNSGTITNYATGVWNGQVLSNTGTLINAGVWNGDIATSGTLFSLGTINGDLTNTGSAEVGGVVNGTMTNAGAFILQGNLTGNGSAFDNSGTLNIADHGFNGFGAVSNAAAGTISVGTTANAGFLNAASLSNAGALHMANGRTGDIVNVTGAYTGIAGSVLSFDVDMLTGQADRLNVGTLSGTSTVRLNNSAAGRAYLSAPVVLVSSGGGDGTLTADTDIGTNAVLGSQSLMSYRLAKIAGTSDWGIVSSLNTPSLTSLSASLTAYVTAQNLNLADLPEEVFVRDGAYGVNQWMANSWARAYSGDLSLKEAFTTSDGYSSGTTTKAKSSQDGVQYGFDAGVYNIHGTGVSLRAGFMGGSTDAKVTDETLSGSSVKIDAPNYGYYAALTHKGLRLSVQNRHEILKADVTNPALGLLNSRLKARSETFSVALSNRYDLNSLFVEPVIGYMTTKVDADTLDIPADQGSAKIAELKSKLIRAGVRVGTSLSTERVIWTPYGELNAWQEDAAKTQTAYVPESGTGAVWLAGQRTGAFGQALMGVTAQSRSNENLSGHLTADARLGDTLNGWTVRAGVKYRLK</sequence>
<protein>
    <recommendedName>
        <fullName evidence="1">Autotransporter domain-containing protein</fullName>
    </recommendedName>
</protein>
<dbReference type="EMBL" id="BMZB01000001">
    <property type="protein sequence ID" value="GGZ20270.1"/>
    <property type="molecule type" value="Genomic_DNA"/>
</dbReference>